<dbReference type="SMART" id="SM00248">
    <property type="entry name" value="ANK"/>
    <property type="match status" value="4"/>
</dbReference>
<dbReference type="VEuPathDB" id="FungiDB:JI435_088010"/>
<gene>
    <name evidence="5" type="ORF">SNOG_08801</name>
</gene>
<dbReference type="Gene3D" id="1.25.40.20">
    <property type="entry name" value="Ankyrin repeat-containing domain"/>
    <property type="match status" value="1"/>
</dbReference>
<dbReference type="AlphaFoldDB" id="Q0UHG3"/>
<dbReference type="InterPro" id="IPR036770">
    <property type="entry name" value="Ankyrin_rpt-contain_sf"/>
</dbReference>
<dbReference type="InterPro" id="IPR002110">
    <property type="entry name" value="Ankyrin_rpt"/>
</dbReference>
<dbReference type="EMBL" id="CH445337">
    <property type="protein sequence ID" value="EAT83969.2"/>
    <property type="molecule type" value="Genomic_DNA"/>
</dbReference>
<protein>
    <submittedName>
        <fullName evidence="5">Uncharacterized protein</fullName>
    </submittedName>
</protein>
<evidence type="ECO:0000256" key="4">
    <source>
        <dbReference type="SAM" id="MobiDB-lite"/>
    </source>
</evidence>
<feature type="compositionally biased region" description="Basic and acidic residues" evidence="4">
    <location>
        <begin position="304"/>
        <end position="314"/>
    </location>
</feature>
<proteinExistence type="predicted"/>
<dbReference type="HOGENOM" id="CLU_866298_0_0_1"/>
<dbReference type="PROSITE" id="PS50297">
    <property type="entry name" value="ANK_REP_REGION"/>
    <property type="match status" value="1"/>
</dbReference>
<dbReference type="InterPro" id="IPR050745">
    <property type="entry name" value="Multifunctional_regulatory"/>
</dbReference>
<name>Q0UHG3_PHANO</name>
<evidence type="ECO:0000313" key="5">
    <source>
        <dbReference type="EMBL" id="EAT83969.2"/>
    </source>
</evidence>
<dbReference type="Pfam" id="PF12796">
    <property type="entry name" value="Ank_2"/>
    <property type="match status" value="1"/>
</dbReference>
<feature type="region of interest" description="Disordered" evidence="4">
    <location>
        <begin position="299"/>
        <end position="321"/>
    </location>
</feature>
<dbReference type="GeneID" id="5976007"/>
<dbReference type="SUPFAM" id="SSF48403">
    <property type="entry name" value="Ankyrin repeat"/>
    <property type="match status" value="1"/>
</dbReference>
<sequence>MRQDLEGSRMVLDLSLDYLAFITTATDELLKKTDIEEIQVNHIVMHYGHVQEEKSSCATHNDSTTRFLGAVLGRLAPQSKACPIARKYDVIIVSITSSNVSVIHKKITCDKVAVAKENRKNLDVSSRVGVDRILANVPAEATASDVERILWEGANPMVAHAEFGYFFIRAAYEMSPDILRVLLDFGADITKTMPLPNIYHSVMHAATLGAQLPTLEYLLSLGHSIDMLNAVGETPLVLATKTPGCFEVAKYLLDQGADVNHETEDGETPLYLALTGKAVEGRERSRMIEMLQQYGAEGNVHMGDGGRGERDKKGRMVLGIT</sequence>
<reference evidence="6" key="1">
    <citation type="journal article" date="2007" name="Plant Cell">
        <title>Dothideomycete-plant interactions illuminated by genome sequencing and EST analysis of the wheat pathogen Stagonospora nodorum.</title>
        <authorList>
            <person name="Hane J.K."/>
            <person name="Lowe R.G."/>
            <person name="Solomon P.S."/>
            <person name="Tan K.C."/>
            <person name="Schoch C.L."/>
            <person name="Spatafora J.W."/>
            <person name="Crous P.W."/>
            <person name="Kodira C."/>
            <person name="Birren B.W."/>
            <person name="Galagan J.E."/>
            <person name="Torriani S.F."/>
            <person name="McDonald B.A."/>
            <person name="Oliver R.P."/>
        </authorList>
    </citation>
    <scope>NUCLEOTIDE SEQUENCE [LARGE SCALE GENOMIC DNA]</scope>
    <source>
        <strain evidence="6">SN15 / ATCC MYA-4574 / FGSC 10173</strain>
    </source>
</reference>
<dbReference type="InParanoid" id="Q0UHG3"/>
<dbReference type="PROSITE" id="PS50088">
    <property type="entry name" value="ANK_REPEAT"/>
    <property type="match status" value="1"/>
</dbReference>
<dbReference type="RefSeq" id="XP_001799108.1">
    <property type="nucleotide sequence ID" value="XM_001799056.1"/>
</dbReference>
<organism evidence="5 6">
    <name type="scientific">Phaeosphaeria nodorum (strain SN15 / ATCC MYA-4574 / FGSC 10173)</name>
    <name type="common">Glume blotch fungus</name>
    <name type="synonym">Parastagonospora nodorum</name>
    <dbReference type="NCBI Taxonomy" id="321614"/>
    <lineage>
        <taxon>Eukaryota</taxon>
        <taxon>Fungi</taxon>
        <taxon>Dikarya</taxon>
        <taxon>Ascomycota</taxon>
        <taxon>Pezizomycotina</taxon>
        <taxon>Dothideomycetes</taxon>
        <taxon>Pleosporomycetidae</taxon>
        <taxon>Pleosporales</taxon>
        <taxon>Pleosporineae</taxon>
        <taxon>Phaeosphaeriaceae</taxon>
        <taxon>Parastagonospora</taxon>
    </lineage>
</organism>
<evidence type="ECO:0000256" key="1">
    <source>
        <dbReference type="ARBA" id="ARBA00022737"/>
    </source>
</evidence>
<accession>Q0UHG3</accession>
<evidence type="ECO:0000256" key="2">
    <source>
        <dbReference type="ARBA" id="ARBA00023043"/>
    </source>
</evidence>
<dbReference type="eggNOG" id="KOG0504">
    <property type="taxonomic scope" value="Eukaryota"/>
</dbReference>
<evidence type="ECO:0000256" key="3">
    <source>
        <dbReference type="PROSITE-ProRule" id="PRU00023"/>
    </source>
</evidence>
<feature type="repeat" description="ANK" evidence="3">
    <location>
        <begin position="231"/>
        <end position="264"/>
    </location>
</feature>
<keyword evidence="1" id="KW-0677">Repeat</keyword>
<dbReference type="PANTHER" id="PTHR24189">
    <property type="entry name" value="MYOTROPHIN"/>
    <property type="match status" value="1"/>
</dbReference>
<dbReference type="KEGG" id="pno:SNOG_08801"/>
<dbReference type="Proteomes" id="UP000001055">
    <property type="component" value="Unassembled WGS sequence"/>
</dbReference>
<evidence type="ECO:0000313" key="6">
    <source>
        <dbReference type="Proteomes" id="UP000001055"/>
    </source>
</evidence>
<keyword evidence="2 3" id="KW-0040">ANK repeat</keyword>